<dbReference type="Gene3D" id="2.40.160.50">
    <property type="entry name" value="membrane protein fhac: a member of the omp85/tpsb transporter family"/>
    <property type="match status" value="1"/>
</dbReference>
<dbReference type="Proteomes" id="UP000192343">
    <property type="component" value="Unassembled WGS sequence"/>
</dbReference>
<dbReference type="GO" id="GO:0016020">
    <property type="term" value="C:membrane"/>
    <property type="evidence" value="ECO:0007669"/>
    <property type="project" value="UniProtKB-SubCell"/>
</dbReference>
<dbReference type="InterPro" id="IPR034746">
    <property type="entry name" value="POTRA"/>
</dbReference>
<dbReference type="AlphaFoldDB" id="A0A1Y1RVW5"/>
<sequence>MKKTSSLLLSLLMIFLLPALAFPETKAEQYTTIDRLIIHGLKRTRPEVVERLLEPYIGLPADELDMGEVQTVLRESGLFYETEVSLEYDDPASVSLVVSVQEKWTLIPIPVILGDKNGIAGGGTLIETNAFGLNHQAFLAGFFSADRYTFFGSYMTPPGKRLPLGLYILAAFSKGETTVTNGEEDELLSYDERGLTLMAGLRHDLSQLISLSAGFGYREASVEDSPVASARMLPLSAEISIQKSDWNGVFLSRRYAEIEGAWFIPLKGDSYLALQGECAWEQPLTQRLRLMLGAAAYRAEDAPLVFSEGPSAARVAILPGNFRSNSLAGTSLGLEGVFADFGAGMFSAFVSYQAAFAEDISGDSLFAQGTHFGIRCYLKKIAFPALDLGAAWNAESGIWNAAFSVGMRM</sequence>
<organism evidence="5 6">
    <name type="scientific">Marispirochaeta aestuarii</name>
    <dbReference type="NCBI Taxonomy" id="1963862"/>
    <lineage>
        <taxon>Bacteria</taxon>
        <taxon>Pseudomonadati</taxon>
        <taxon>Spirochaetota</taxon>
        <taxon>Spirochaetia</taxon>
        <taxon>Spirochaetales</taxon>
        <taxon>Spirochaetaceae</taxon>
        <taxon>Marispirochaeta</taxon>
    </lineage>
</organism>
<feature type="domain" description="POTRA" evidence="4">
    <location>
        <begin position="31"/>
        <end position="103"/>
    </location>
</feature>
<accession>A0A1Y1RVW5</accession>
<keyword evidence="2" id="KW-0472">Membrane</keyword>
<comment type="subcellular location">
    <subcellularLocation>
        <location evidence="1">Membrane</location>
    </subcellularLocation>
</comment>
<evidence type="ECO:0000256" key="3">
    <source>
        <dbReference type="SAM" id="SignalP"/>
    </source>
</evidence>
<feature type="signal peptide" evidence="3">
    <location>
        <begin position="1"/>
        <end position="21"/>
    </location>
</feature>
<dbReference type="RefSeq" id="WP_083051669.1">
    <property type="nucleotide sequence ID" value="NZ_MWQY01000015.1"/>
</dbReference>
<dbReference type="PROSITE" id="PS51779">
    <property type="entry name" value="POTRA"/>
    <property type="match status" value="1"/>
</dbReference>
<keyword evidence="3" id="KW-0732">Signal</keyword>
<evidence type="ECO:0000313" key="6">
    <source>
        <dbReference type="Proteomes" id="UP000192343"/>
    </source>
</evidence>
<feature type="chain" id="PRO_5012327331" description="POTRA domain-containing protein" evidence="3">
    <location>
        <begin position="22"/>
        <end position="409"/>
    </location>
</feature>
<dbReference type="EMBL" id="MWQY01000015">
    <property type="protein sequence ID" value="ORC34146.1"/>
    <property type="molecule type" value="Genomic_DNA"/>
</dbReference>
<protein>
    <recommendedName>
        <fullName evidence="4">POTRA domain-containing protein</fullName>
    </recommendedName>
</protein>
<proteinExistence type="predicted"/>
<name>A0A1Y1RVW5_9SPIO</name>
<keyword evidence="6" id="KW-1185">Reference proteome</keyword>
<evidence type="ECO:0000313" key="5">
    <source>
        <dbReference type="EMBL" id="ORC34146.1"/>
    </source>
</evidence>
<evidence type="ECO:0000259" key="4">
    <source>
        <dbReference type="PROSITE" id="PS51779"/>
    </source>
</evidence>
<dbReference type="Gene3D" id="3.10.20.310">
    <property type="entry name" value="membrane protein fhac"/>
    <property type="match status" value="1"/>
</dbReference>
<evidence type="ECO:0000256" key="2">
    <source>
        <dbReference type="ARBA" id="ARBA00023136"/>
    </source>
</evidence>
<gene>
    <name evidence="5" type="ORF">B4O97_13790</name>
</gene>
<dbReference type="STRING" id="1963862.B4O97_13790"/>
<comment type="caution">
    <text evidence="5">The sequence shown here is derived from an EMBL/GenBank/DDBJ whole genome shotgun (WGS) entry which is preliminary data.</text>
</comment>
<evidence type="ECO:0000256" key="1">
    <source>
        <dbReference type="ARBA" id="ARBA00004370"/>
    </source>
</evidence>
<reference evidence="5 6" key="1">
    <citation type="submission" date="2017-03" db="EMBL/GenBank/DDBJ databases">
        <title>Draft Genome sequence of Marispirochaeta sp. strain JC444.</title>
        <authorList>
            <person name="Shivani Y."/>
            <person name="Subhash Y."/>
            <person name="Sasikala C."/>
            <person name="Ramana C."/>
        </authorList>
    </citation>
    <scope>NUCLEOTIDE SEQUENCE [LARGE SCALE GENOMIC DNA]</scope>
    <source>
        <strain evidence="5 6">JC444</strain>
    </source>
</reference>
<dbReference type="OrthoDB" id="358170at2"/>